<accession>A0AAV9JAN8</accession>
<gene>
    <name evidence="2" type="ORF">LTR36_007378</name>
</gene>
<dbReference type="SUPFAM" id="SSF141571">
    <property type="entry name" value="Pentapeptide repeat-like"/>
    <property type="match status" value="1"/>
</dbReference>
<reference evidence="2 3" key="1">
    <citation type="submission" date="2021-11" db="EMBL/GenBank/DDBJ databases">
        <title>Black yeast isolated from Biological Soil Crust.</title>
        <authorList>
            <person name="Kurbessoian T."/>
        </authorList>
    </citation>
    <scope>NUCLEOTIDE SEQUENCE [LARGE SCALE GENOMIC DNA]</scope>
    <source>
        <strain evidence="2 3">CCFEE 5522</strain>
    </source>
</reference>
<dbReference type="Gene3D" id="2.160.20.80">
    <property type="entry name" value="E3 ubiquitin-protein ligase SopA"/>
    <property type="match status" value="1"/>
</dbReference>
<dbReference type="Proteomes" id="UP001324427">
    <property type="component" value="Unassembled WGS sequence"/>
</dbReference>
<dbReference type="AlphaFoldDB" id="A0AAV9JAN8"/>
<evidence type="ECO:0000256" key="1">
    <source>
        <dbReference type="SAM" id="MobiDB-lite"/>
    </source>
</evidence>
<evidence type="ECO:0000313" key="3">
    <source>
        <dbReference type="Proteomes" id="UP001324427"/>
    </source>
</evidence>
<dbReference type="EMBL" id="JAVFHQ010000048">
    <property type="protein sequence ID" value="KAK4541846.1"/>
    <property type="molecule type" value="Genomic_DNA"/>
</dbReference>
<name>A0AAV9JAN8_9PEZI</name>
<evidence type="ECO:0000313" key="2">
    <source>
        <dbReference type="EMBL" id="KAK4541846.1"/>
    </source>
</evidence>
<sequence length="307" mass="34131">MAMTVGEWTLVTEEVANLSLVGGRGVANTRSDAETARECHDIDYDTFTFRNGDCTTSGSFFAVRFEATNLYNARFDNCQFVNVKFEGCTFRDTVWADLVLMDVIFTDCAFESYIWRCDKIEDCEVVGENIKKQTKLGAVVPEELTTGEWVKDQQQALVRFSTGSDETLAKEMQRNEYRTRASGNGAGAVGLAAPTSITQKNQMLSDEGYAKKLQAEFDSKAKKAFDSTTDDPVKASDDRPQKLDRLGRPVVKHPYFDDSDGEEGKPSGPQPRPSVYEFTATGQGSSSDDKPDEEEYFIRNSSDSESD</sequence>
<protein>
    <recommendedName>
        <fullName evidence="4">Pentapeptide repeat-containing protein</fullName>
    </recommendedName>
</protein>
<dbReference type="InterPro" id="IPR001646">
    <property type="entry name" value="5peptide_repeat"/>
</dbReference>
<keyword evidence="3" id="KW-1185">Reference proteome</keyword>
<dbReference type="Pfam" id="PF13576">
    <property type="entry name" value="Pentapeptide_3"/>
    <property type="match status" value="1"/>
</dbReference>
<organism evidence="2 3">
    <name type="scientific">Oleoguttula mirabilis</name>
    <dbReference type="NCBI Taxonomy" id="1507867"/>
    <lineage>
        <taxon>Eukaryota</taxon>
        <taxon>Fungi</taxon>
        <taxon>Dikarya</taxon>
        <taxon>Ascomycota</taxon>
        <taxon>Pezizomycotina</taxon>
        <taxon>Dothideomycetes</taxon>
        <taxon>Dothideomycetidae</taxon>
        <taxon>Mycosphaerellales</taxon>
        <taxon>Teratosphaeriaceae</taxon>
        <taxon>Oleoguttula</taxon>
    </lineage>
</organism>
<feature type="compositionally biased region" description="Basic and acidic residues" evidence="1">
    <location>
        <begin position="223"/>
        <end position="247"/>
    </location>
</feature>
<proteinExistence type="predicted"/>
<evidence type="ECO:0008006" key="4">
    <source>
        <dbReference type="Google" id="ProtNLM"/>
    </source>
</evidence>
<feature type="region of interest" description="Disordered" evidence="1">
    <location>
        <begin position="223"/>
        <end position="307"/>
    </location>
</feature>
<comment type="caution">
    <text evidence="2">The sequence shown here is derived from an EMBL/GenBank/DDBJ whole genome shotgun (WGS) entry which is preliminary data.</text>
</comment>